<dbReference type="Pfam" id="PF00443">
    <property type="entry name" value="UCH"/>
    <property type="match status" value="1"/>
</dbReference>
<accession>A0A226EDF0</accession>
<keyword evidence="1" id="KW-0547">Nucleotide-binding</keyword>
<dbReference type="Gene3D" id="3.40.50.300">
    <property type="entry name" value="P-loop containing nucleotide triphosphate hydrolases"/>
    <property type="match status" value="1"/>
</dbReference>
<sequence length="2030" mass="232277">MDADMRQQEQERDAAAHAELRKINMYREKEKERDKTSHAARRENESYRELEKDRNRVEHASRRENEAYRELEKGRNREEHASHRENESYREVENTRNRVEHASRRENESYREEEKERDKTSHAARRENESYRELENDRNRVEHASRRENEAYREVENTRNRVEHATRQDEETYKQMEQHRNTIKQSVSRQNAKIDYDILCKSFRFEIADQPRWICSSCGGLWYRSSMHPTTTETVRKLHPKKPFAHMKVDGKYFLCGTCYDSIKNGDVPRLCLSNGLHFPPIPNQLQNMTTLEERLVALRLPFAQIRSLGSDRQYGIRGGVVNVPNDMDIVAKIIPRRFDETSTVQVQLKRRISYKHPYMFQTIRPYKVFHAANYLVRTELYKKENVFLSSDWANSASTDTVEYIVNPDDATESNTDIESIQELSISDKDQAEDNDAPLTETLMQEEQMIMAVAPGEGMRPLSLLMDLDAEELSFPTIYCGIKRKLNPDANLSYTDIAKSELRRYDPRCRRADKILYSYRLVQTHRIASNINICLRKKKKRGIVTAGNMLNKECVQNLIQHDDGHRLLSNIVNSPSYLEEKKKDVMAMIRQLGLPTFFITTSAAETKWPELISMLHTRKYGTGLTDEEVSNLTFDAKAGLIRNDPIGCVMAYDRREKALDQFLIKSIAGIFYPYSHKDFFKRKEVQQRGSIHTHRMDWVEGAPKFDKDNFLTHQACCEFIDEFITCRKDESDDMKEVMAYQIHNHSHTCEDKSLKIPKVFLRRGTHETYINAYNRKLLLCWRANIDIQFVLDPYACATYIGNYISKADRGVSKLLREVSKEIRAGNYSLKERLSSFANAFAKSEANQEAACCLLKIPMTQSSRDVTFINTNRPDDRVIFVKPAEELEKMDADSSDIALKGILERYVVRPSTLDDLCLADYVSNYNFTKLSCSRRKSDNQPAAVLTLSDNSGYITKRATPRIIRYRRFGLYQDPENFYREQIMLYVPWRDENKDVLDIDHFCVYQDRFDVISQRRKVYDPSFLEDELEVGLTMAEGDEQTFDNDLLDHTPIDFVAEDQDFGIELGDSNTSKFMSIRPPKLISTNDYRKLLITLNEGQRKYLLNLLHSLKGKLEQNFHVILGQAGVGKSRLIHALVQCILRMFDKEPGLSGEVIPVLVAAATGKAAFNVSGMTLHSAFRLPPNQYAGKMSPLDHGTCNTLRCKFAALKVLIIDEISLVSLKMFAQIDQRLRQILGIDELFGGVSVLVVGDFYQLSPVFGQYVFEDSKEILGSIVGNPLWDRFRLSIGMLDEEDIKMFKSREIRKNLVVPGDATWLFYSNADCDKFNREAISRAVGPLYNSFAIDRVQGGNILKSQQAMLESAEHLTLQQSGGMPYHVALRVGLQYMITTNIDVSDGLFNGATGKLMGVIEKPLTNGGKAVKIVFMEFSEKLFGQLARSNNLALLKKLGIPLHWTPIFSETKPVNSFGHYQGMQIVRRQIPLVAANAISIHKSQSLSIPNTVANIPSRGLRRDAMYVAMSRAPTLSGLYIGRTFNAPRPIDPLRHLVALELSRLGKLPFPYSLRYLPDQDEPNRIVFHNIHSFRAHYEDILADRNYTVSDVLCFCETRTLISDVVELPGFSVFHRIDSPTIQSSIGTLVFKNNSHCSSISDRKFSQINLSFSKHLQLVQWAQKNVRICMLYRSPQYSATAFLKDVSDLLSGKKGTPMIVFGDFNLNFMTKDGFQMRQIFTKMGFRLITPSENNDIHILPSHVESESCPQEAEPMEVSLSESGIGHNTEHSEMDVQIDNEDLSADNVLCEQSLSIHLGIPNLGNTCYINAILHLIYESVSIQDFLKVSRDRLSLCLRGFFHALLTPVPLCQLRTTRQELVACMPSYPIGMQDDPHLFLLDLLQNLSNSGMSMEEYVSGIETEVTCTCGSKSTRNESCTSLSIGRSTENLQDCIINHFTGQHVCEMCKSAGLVNFSSELVLAPRALLVNLKIFTNQGTKILEKSFASDYLTLPGRENDWIIYDDDEVYISKHCIGDGYIFLYKAT</sequence>
<dbReference type="InterPro" id="IPR046700">
    <property type="entry name" value="DUF6570"/>
</dbReference>
<dbReference type="GO" id="GO:0016887">
    <property type="term" value="F:ATP hydrolysis activity"/>
    <property type="evidence" value="ECO:0007669"/>
    <property type="project" value="RHEA"/>
</dbReference>
<dbReference type="OrthoDB" id="6141723at2759"/>
<dbReference type="GO" id="GO:0000723">
    <property type="term" value="P:telomere maintenance"/>
    <property type="evidence" value="ECO:0007669"/>
    <property type="project" value="InterPro"/>
</dbReference>
<organism evidence="4 5">
    <name type="scientific">Folsomia candida</name>
    <name type="common">Springtail</name>
    <dbReference type="NCBI Taxonomy" id="158441"/>
    <lineage>
        <taxon>Eukaryota</taxon>
        <taxon>Metazoa</taxon>
        <taxon>Ecdysozoa</taxon>
        <taxon>Arthropoda</taxon>
        <taxon>Hexapoda</taxon>
        <taxon>Collembola</taxon>
        <taxon>Entomobryomorpha</taxon>
        <taxon>Isotomoidea</taxon>
        <taxon>Isotomidae</taxon>
        <taxon>Proisotominae</taxon>
        <taxon>Folsomia</taxon>
    </lineage>
</organism>
<dbReference type="GO" id="GO:0005524">
    <property type="term" value="F:ATP binding"/>
    <property type="evidence" value="ECO:0007669"/>
    <property type="project" value="UniProtKB-KW"/>
</dbReference>
<protein>
    <recommendedName>
        <fullName evidence="1">ATP-dependent DNA helicase</fullName>
        <ecNumber evidence="1">5.6.2.3</ecNumber>
    </recommendedName>
</protein>
<keyword evidence="1" id="KW-0234">DNA repair</keyword>
<dbReference type="PROSITE" id="PS50235">
    <property type="entry name" value="USP_3"/>
    <property type="match status" value="1"/>
</dbReference>
<evidence type="ECO:0000313" key="5">
    <source>
        <dbReference type="Proteomes" id="UP000198287"/>
    </source>
</evidence>
<evidence type="ECO:0000256" key="2">
    <source>
        <dbReference type="SAM" id="MobiDB-lite"/>
    </source>
</evidence>
<name>A0A226EDF0_FOLCA</name>
<dbReference type="InterPro" id="IPR025476">
    <property type="entry name" value="Helitron_helicase-like"/>
</dbReference>
<dbReference type="InterPro" id="IPR036691">
    <property type="entry name" value="Endo/exonu/phosph_ase_sf"/>
</dbReference>
<keyword evidence="1" id="KW-0233">DNA recombination</keyword>
<proteinExistence type="inferred from homology"/>
<dbReference type="EMBL" id="LNIX01000005">
    <property type="protein sequence ID" value="OXA55077.1"/>
    <property type="molecule type" value="Genomic_DNA"/>
</dbReference>
<dbReference type="GO" id="GO:0006310">
    <property type="term" value="P:DNA recombination"/>
    <property type="evidence" value="ECO:0007669"/>
    <property type="project" value="UniProtKB-KW"/>
</dbReference>
<reference evidence="4 5" key="1">
    <citation type="submission" date="2015-12" db="EMBL/GenBank/DDBJ databases">
        <title>The genome of Folsomia candida.</title>
        <authorList>
            <person name="Faddeeva A."/>
            <person name="Derks M.F."/>
            <person name="Anvar Y."/>
            <person name="Smit S."/>
            <person name="Van Straalen N."/>
            <person name="Roelofs D."/>
        </authorList>
    </citation>
    <scope>NUCLEOTIDE SEQUENCE [LARGE SCALE GENOMIC DNA]</scope>
    <source>
        <strain evidence="4 5">VU population</strain>
        <tissue evidence="4">Whole body</tissue>
    </source>
</reference>
<dbReference type="OMA" id="PDFRQKK"/>
<dbReference type="InterPro" id="IPR028889">
    <property type="entry name" value="USP"/>
</dbReference>
<gene>
    <name evidence="4" type="ORF">Fcan01_11340</name>
</gene>
<keyword evidence="1" id="KW-0227">DNA damage</keyword>
<dbReference type="InterPro" id="IPR010285">
    <property type="entry name" value="DNA_helicase_pif1-like_DEAD"/>
</dbReference>
<dbReference type="PANTHER" id="PTHR47642:SF8">
    <property type="entry name" value="ATP-DEPENDENT DNA HELICASE"/>
    <property type="match status" value="1"/>
</dbReference>
<dbReference type="InterPro" id="IPR027417">
    <property type="entry name" value="P-loop_NTPase"/>
</dbReference>
<dbReference type="SUPFAM" id="SSF54001">
    <property type="entry name" value="Cysteine proteinases"/>
    <property type="match status" value="1"/>
</dbReference>
<dbReference type="GO" id="GO:0043139">
    <property type="term" value="F:5'-3' DNA helicase activity"/>
    <property type="evidence" value="ECO:0007669"/>
    <property type="project" value="UniProtKB-EC"/>
</dbReference>
<comment type="cofactor">
    <cofactor evidence="1">
        <name>Mg(2+)</name>
        <dbReference type="ChEBI" id="CHEBI:18420"/>
    </cofactor>
</comment>
<comment type="similarity">
    <text evidence="1">Belongs to the helicase family.</text>
</comment>
<feature type="domain" description="USP" evidence="3">
    <location>
        <begin position="1803"/>
        <end position="2030"/>
    </location>
</feature>
<dbReference type="Gene3D" id="3.60.10.10">
    <property type="entry name" value="Endonuclease/exonuclease/phosphatase"/>
    <property type="match status" value="1"/>
</dbReference>
<dbReference type="GO" id="GO:0004843">
    <property type="term" value="F:cysteine-type deubiquitinase activity"/>
    <property type="evidence" value="ECO:0007669"/>
    <property type="project" value="InterPro"/>
</dbReference>
<dbReference type="Gene3D" id="3.90.70.10">
    <property type="entry name" value="Cysteine proteinases"/>
    <property type="match status" value="1"/>
</dbReference>
<keyword evidence="5" id="KW-1185">Reference proteome</keyword>
<evidence type="ECO:0000256" key="1">
    <source>
        <dbReference type="RuleBase" id="RU363044"/>
    </source>
</evidence>
<dbReference type="CDD" id="cd02257">
    <property type="entry name" value="Peptidase_C19"/>
    <property type="match status" value="1"/>
</dbReference>
<dbReference type="Pfam" id="PF14214">
    <property type="entry name" value="Helitron_like_N"/>
    <property type="match status" value="1"/>
</dbReference>
<dbReference type="EC" id="5.6.2.3" evidence="1"/>
<keyword evidence="1" id="KW-0067">ATP-binding</keyword>
<dbReference type="Proteomes" id="UP000198287">
    <property type="component" value="Unassembled WGS sequence"/>
</dbReference>
<dbReference type="GO" id="GO:0006281">
    <property type="term" value="P:DNA repair"/>
    <property type="evidence" value="ECO:0007669"/>
    <property type="project" value="UniProtKB-KW"/>
</dbReference>
<dbReference type="InterPro" id="IPR038765">
    <property type="entry name" value="Papain-like_cys_pep_sf"/>
</dbReference>
<dbReference type="InterPro" id="IPR001394">
    <property type="entry name" value="Peptidase_C19_UCH"/>
</dbReference>
<evidence type="ECO:0000313" key="4">
    <source>
        <dbReference type="EMBL" id="OXA55077.1"/>
    </source>
</evidence>
<dbReference type="Pfam" id="PF20209">
    <property type="entry name" value="DUF6570"/>
    <property type="match status" value="1"/>
</dbReference>
<feature type="region of interest" description="Disordered" evidence="2">
    <location>
        <begin position="1"/>
        <end position="158"/>
    </location>
</feature>
<dbReference type="SUPFAM" id="SSF56219">
    <property type="entry name" value="DNase I-like"/>
    <property type="match status" value="1"/>
</dbReference>
<keyword evidence="1" id="KW-0378">Hydrolase</keyword>
<dbReference type="Pfam" id="PF05970">
    <property type="entry name" value="PIF1"/>
    <property type="match status" value="1"/>
</dbReference>
<dbReference type="InterPro" id="IPR051055">
    <property type="entry name" value="PIF1_helicase"/>
</dbReference>
<evidence type="ECO:0000259" key="3">
    <source>
        <dbReference type="PROSITE" id="PS50235"/>
    </source>
</evidence>
<keyword evidence="1 4" id="KW-0347">Helicase</keyword>
<dbReference type="SUPFAM" id="SSF52540">
    <property type="entry name" value="P-loop containing nucleoside triphosphate hydrolases"/>
    <property type="match status" value="2"/>
</dbReference>
<dbReference type="GO" id="GO:0016579">
    <property type="term" value="P:protein deubiquitination"/>
    <property type="evidence" value="ECO:0007669"/>
    <property type="project" value="InterPro"/>
</dbReference>
<comment type="catalytic activity">
    <reaction evidence="1">
        <text>ATP + H2O = ADP + phosphate + H(+)</text>
        <dbReference type="Rhea" id="RHEA:13065"/>
        <dbReference type="ChEBI" id="CHEBI:15377"/>
        <dbReference type="ChEBI" id="CHEBI:15378"/>
        <dbReference type="ChEBI" id="CHEBI:30616"/>
        <dbReference type="ChEBI" id="CHEBI:43474"/>
        <dbReference type="ChEBI" id="CHEBI:456216"/>
        <dbReference type="EC" id="5.6.2.3"/>
    </reaction>
</comment>
<dbReference type="PANTHER" id="PTHR47642">
    <property type="entry name" value="ATP-DEPENDENT DNA HELICASE"/>
    <property type="match status" value="1"/>
</dbReference>
<comment type="caution">
    <text evidence="4">The sequence shown here is derived from an EMBL/GenBank/DDBJ whole genome shotgun (WGS) entry which is preliminary data.</text>
</comment>